<dbReference type="CDD" id="cd01949">
    <property type="entry name" value="GGDEF"/>
    <property type="match status" value="1"/>
</dbReference>
<comment type="caution">
    <text evidence="5">The sequence shown here is derived from an EMBL/GenBank/DDBJ whole genome shotgun (WGS) entry which is preliminary data.</text>
</comment>
<sequence length="433" mass="47427">MLRIHGRRRRVHGARAPASGRCHCRIAPYPAFWHRQEAPRPARPRRRMTTDFYNLLLSDCALAAVLLALFFYVGKVSRGVRGIATWGVAHFLYSLGAAMLDGTAQTLERAGNESLADGIAGAGGLLACAGLVGLAWSIIQFVQQRTLAWWERGLLPLCLAFSLAGVVLGGGVEAQGAAMSATEVIVLLVMLRHLVVLRVAPDHVPARLMMAGCVVLLWLYGGDLLAALTGRYGPNPMWVNLDLSIWFMLNFCMLMLASFRAAEPLRRSALFDPLTGALNRRGLDNELQSLGGWAASEHGLAVIALDLDHFKAVNDDHGHEAGDLVLQRFSDVVHGCIRSGDLFARLGGEEFMLVMRDTPPDTAHALAERIRQQVMALEFAPSGHDFRVTVSLGISFTADRDAPYDTLMRLADEALYAAKHKGRNRIEVRWHPA</sequence>
<comment type="catalytic activity">
    <reaction evidence="2">
        <text>2 GTP = 3',3'-c-di-GMP + 2 diphosphate</text>
        <dbReference type="Rhea" id="RHEA:24898"/>
        <dbReference type="ChEBI" id="CHEBI:33019"/>
        <dbReference type="ChEBI" id="CHEBI:37565"/>
        <dbReference type="ChEBI" id="CHEBI:58805"/>
        <dbReference type="EC" id="2.7.7.65"/>
    </reaction>
</comment>
<keyword evidence="3" id="KW-0472">Membrane</keyword>
<dbReference type="InterPro" id="IPR029787">
    <property type="entry name" value="Nucleotide_cyclase"/>
</dbReference>
<dbReference type="EC" id="2.7.7.65" evidence="1"/>
<feature type="transmembrane region" description="Helical" evidence="3">
    <location>
        <begin position="208"/>
        <end position="228"/>
    </location>
</feature>
<dbReference type="PANTHER" id="PTHR45138">
    <property type="entry name" value="REGULATORY COMPONENTS OF SENSORY TRANSDUCTION SYSTEM"/>
    <property type="match status" value="1"/>
</dbReference>
<keyword evidence="3" id="KW-0812">Transmembrane</keyword>
<dbReference type="Pfam" id="PF00990">
    <property type="entry name" value="GGDEF"/>
    <property type="match status" value="1"/>
</dbReference>
<feature type="transmembrane region" description="Helical" evidence="3">
    <location>
        <begin position="178"/>
        <end position="196"/>
    </location>
</feature>
<dbReference type="SMART" id="SM00267">
    <property type="entry name" value="GGDEF"/>
    <property type="match status" value="1"/>
</dbReference>
<evidence type="ECO:0000313" key="6">
    <source>
        <dbReference type="Proteomes" id="UP000781710"/>
    </source>
</evidence>
<accession>A0ABQ6ZM04</accession>
<dbReference type="Gene3D" id="3.30.70.270">
    <property type="match status" value="1"/>
</dbReference>
<dbReference type="EMBL" id="PDWW01000001">
    <property type="protein sequence ID" value="KAF1727368.1"/>
    <property type="molecule type" value="Genomic_DNA"/>
</dbReference>
<evidence type="ECO:0000256" key="2">
    <source>
        <dbReference type="ARBA" id="ARBA00034247"/>
    </source>
</evidence>
<protein>
    <recommendedName>
        <fullName evidence="1">diguanylate cyclase</fullName>
        <ecNumber evidence="1">2.7.7.65</ecNumber>
    </recommendedName>
</protein>
<evidence type="ECO:0000259" key="4">
    <source>
        <dbReference type="PROSITE" id="PS50887"/>
    </source>
</evidence>
<feature type="transmembrane region" description="Helical" evidence="3">
    <location>
        <begin position="119"/>
        <end position="142"/>
    </location>
</feature>
<feature type="transmembrane region" description="Helical" evidence="3">
    <location>
        <begin position="154"/>
        <end position="172"/>
    </location>
</feature>
<dbReference type="InterPro" id="IPR050469">
    <property type="entry name" value="Diguanylate_Cyclase"/>
</dbReference>
<evidence type="ECO:0000256" key="3">
    <source>
        <dbReference type="SAM" id="Phobius"/>
    </source>
</evidence>
<evidence type="ECO:0000313" key="5">
    <source>
        <dbReference type="EMBL" id="KAF1727368.1"/>
    </source>
</evidence>
<organism evidence="5 6">
    <name type="scientific">Pseudoxanthomonas japonensis</name>
    <dbReference type="NCBI Taxonomy" id="69284"/>
    <lineage>
        <taxon>Bacteria</taxon>
        <taxon>Pseudomonadati</taxon>
        <taxon>Pseudomonadota</taxon>
        <taxon>Gammaproteobacteria</taxon>
        <taxon>Lysobacterales</taxon>
        <taxon>Lysobacteraceae</taxon>
        <taxon>Pseudoxanthomonas</taxon>
    </lineage>
</organism>
<feature type="transmembrane region" description="Helical" evidence="3">
    <location>
        <begin position="52"/>
        <end position="73"/>
    </location>
</feature>
<dbReference type="PROSITE" id="PS50887">
    <property type="entry name" value="GGDEF"/>
    <property type="match status" value="1"/>
</dbReference>
<dbReference type="InterPro" id="IPR043128">
    <property type="entry name" value="Rev_trsase/Diguanyl_cyclase"/>
</dbReference>
<keyword evidence="3" id="KW-1133">Transmembrane helix</keyword>
<dbReference type="PANTHER" id="PTHR45138:SF9">
    <property type="entry name" value="DIGUANYLATE CYCLASE DGCM-RELATED"/>
    <property type="match status" value="1"/>
</dbReference>
<evidence type="ECO:0000256" key="1">
    <source>
        <dbReference type="ARBA" id="ARBA00012528"/>
    </source>
</evidence>
<reference evidence="5 6" key="1">
    <citation type="submission" date="2017-10" db="EMBL/GenBank/DDBJ databases">
        <title>Whole genome sequencing of members of genus Pseudoxanthomonas.</title>
        <authorList>
            <person name="Kumar S."/>
            <person name="Bansal K."/>
            <person name="Kaur A."/>
            <person name="Patil P."/>
            <person name="Sharma S."/>
            <person name="Patil P.B."/>
        </authorList>
    </citation>
    <scope>NUCLEOTIDE SEQUENCE [LARGE SCALE GENOMIC DNA]</scope>
    <source>
        <strain evidence="5 6">DSM 17109</strain>
    </source>
</reference>
<feature type="transmembrane region" description="Helical" evidence="3">
    <location>
        <begin position="243"/>
        <end position="262"/>
    </location>
</feature>
<feature type="domain" description="GGDEF" evidence="4">
    <location>
        <begin position="298"/>
        <end position="431"/>
    </location>
</feature>
<dbReference type="NCBIfam" id="TIGR00254">
    <property type="entry name" value="GGDEF"/>
    <property type="match status" value="1"/>
</dbReference>
<name>A0ABQ6ZM04_9GAMM</name>
<dbReference type="SUPFAM" id="SSF55073">
    <property type="entry name" value="Nucleotide cyclase"/>
    <property type="match status" value="1"/>
</dbReference>
<dbReference type="Proteomes" id="UP000781710">
    <property type="component" value="Unassembled WGS sequence"/>
</dbReference>
<proteinExistence type="predicted"/>
<gene>
    <name evidence="5" type="ORF">CSC78_00670</name>
</gene>
<dbReference type="InterPro" id="IPR000160">
    <property type="entry name" value="GGDEF_dom"/>
</dbReference>
<keyword evidence="6" id="KW-1185">Reference proteome</keyword>